<dbReference type="PROSITE" id="PS51880">
    <property type="entry name" value="TGS"/>
    <property type="match status" value="1"/>
</dbReference>
<dbReference type="Pfam" id="PF13328">
    <property type="entry name" value="HD_4"/>
    <property type="match status" value="1"/>
</dbReference>
<sequence>MDYFLTVPYQKKTTGILYMETSSNISNIKFPYQEDSTQEEDKQIHLAYRKMCRAIRTPLTEEHKAAIEKAYLLARLAHSQQRRKSGELYIFHPIEVARICAAELGLGPTSIKAALLHDVVEDTPVSLDELSSEFGENIAMIVDGLTKFSSLATVGEENIHSPQAENFKKILLTISKDVRVVLIKMADRLHNMRTLGFMPQHKQLKIASETSFIYAPLAHRLGFYNIKSEMEDLCLKIKEPEHYEFIVQKLQETANEREQYITQFLKPIKKAIKKKHDIKNFNVFGRAKSISSISNKLKSKQIPFEEIYDLFAIRIIANVPIPDEKSACWSMYSIITDSYTPVPERLKDWISTPKSNGYESLHTTVMGPQGRFVEVQIRSERMDDVAERGYAAHWRYKGIKQQESIFENWLSKAREMLENPDNDAIDFLNDFKSSLFAEEVYVFTPQGEMRFFPKGATALDFAFDIHSEVGYHCKSIKVSQRIVPLSYELKNGDQLYIITNSTQKPTENWLKIVHTGKARSKIRQALKEEKLKWGSLGKETLDRKLKALKLTEQAEDNIDTLVKYYGASNRLDLYFGIYSEQYNLNEVKLLKLENGRLLPEKLVPDAKISPEQQTKIKTKVTLRARRNLKVSPKMLVDGQDASNFVNSLATCCNPVFGDDIFAYVTSKHGIKIHRTTCPNAEYLQATFGYRVKRAEWVDTANTSFIAELLITGMDDLGVVQNLSSIITDKHKINMRGFSMNGNEGHFEGKVTVVVKNKDQLNNLILELKKLKQVNTVARIQ</sequence>
<dbReference type="Gene3D" id="3.30.70.260">
    <property type="match status" value="1"/>
</dbReference>
<dbReference type="CDD" id="cd01668">
    <property type="entry name" value="TGS_RSH"/>
    <property type="match status" value="1"/>
</dbReference>
<dbReference type="GO" id="GO:0008728">
    <property type="term" value="F:GTP diphosphokinase activity"/>
    <property type="evidence" value="ECO:0007669"/>
    <property type="project" value="UniProtKB-EC"/>
</dbReference>
<dbReference type="SUPFAM" id="SSF81271">
    <property type="entry name" value="TGS-like"/>
    <property type="match status" value="1"/>
</dbReference>
<evidence type="ECO:0000259" key="4">
    <source>
        <dbReference type="PROSITE" id="PS51880"/>
    </source>
</evidence>
<keyword evidence="5" id="KW-0808">Transferase</keyword>
<dbReference type="EC" id="2.7.6.5" evidence="5"/>
<feature type="domain" description="TGS" evidence="4">
    <location>
        <begin position="438"/>
        <end position="499"/>
    </location>
</feature>
<comment type="pathway">
    <text evidence="1">Purine metabolism.</text>
</comment>
<dbReference type="Gene3D" id="3.30.460.10">
    <property type="entry name" value="Beta Polymerase, domain 2"/>
    <property type="match status" value="1"/>
</dbReference>
<dbReference type="EC" id="3.1.7.2" evidence="5"/>
<dbReference type="InterPro" id="IPR003607">
    <property type="entry name" value="HD/PDEase_dom"/>
</dbReference>
<dbReference type="InterPro" id="IPR045600">
    <property type="entry name" value="RelA/SpoT_AH_RIS"/>
</dbReference>
<dbReference type="GO" id="GO:0016301">
    <property type="term" value="F:kinase activity"/>
    <property type="evidence" value="ECO:0007669"/>
    <property type="project" value="UniProtKB-KW"/>
</dbReference>
<dbReference type="InterPro" id="IPR002912">
    <property type="entry name" value="ACT_dom"/>
</dbReference>
<feature type="domain" description="HD" evidence="3">
    <location>
        <begin position="89"/>
        <end position="192"/>
    </location>
</feature>
<protein>
    <submittedName>
        <fullName evidence="5">GTP pyrophosphokinase (EC, (P)ppGpp synthetase II / Guanosine-3',5'-bis(Diphosphate) 3'-pyrophosphohydrolase (EC))</fullName>
        <ecNumber evidence="5">2.7.6.5</ecNumber>
        <ecNumber evidence="5">3.1.7.2</ecNumber>
    </submittedName>
</protein>
<accession>A0A6S6UJN9</accession>
<dbReference type="InterPro" id="IPR006674">
    <property type="entry name" value="HD_domain"/>
</dbReference>
<dbReference type="SUPFAM" id="SSF81301">
    <property type="entry name" value="Nucleotidyltransferase"/>
    <property type="match status" value="1"/>
</dbReference>
<dbReference type="NCBIfam" id="TIGR00691">
    <property type="entry name" value="spoT_relA"/>
    <property type="match status" value="1"/>
</dbReference>
<organism evidence="5">
    <name type="scientific">uncultured Aureispira sp</name>
    <dbReference type="NCBI Taxonomy" id="1331704"/>
    <lineage>
        <taxon>Bacteria</taxon>
        <taxon>Pseudomonadati</taxon>
        <taxon>Bacteroidota</taxon>
        <taxon>Saprospiria</taxon>
        <taxon>Saprospirales</taxon>
        <taxon>Saprospiraceae</taxon>
        <taxon>Aureispira</taxon>
        <taxon>environmental samples</taxon>
    </lineage>
</organism>
<dbReference type="GO" id="GO:0005886">
    <property type="term" value="C:plasma membrane"/>
    <property type="evidence" value="ECO:0007669"/>
    <property type="project" value="TreeGrafter"/>
</dbReference>
<dbReference type="PROSITE" id="PS51831">
    <property type="entry name" value="HD"/>
    <property type="match status" value="1"/>
</dbReference>
<dbReference type="InterPro" id="IPR012676">
    <property type="entry name" value="TGS-like"/>
</dbReference>
<keyword evidence="5" id="KW-0418">Kinase</keyword>
<reference evidence="5" key="1">
    <citation type="submission" date="2020-01" db="EMBL/GenBank/DDBJ databases">
        <authorList>
            <person name="Meier V. D."/>
            <person name="Meier V D."/>
        </authorList>
    </citation>
    <scope>NUCLEOTIDE SEQUENCE</scope>
    <source>
        <strain evidence="5">HLG_WM_MAG_10</strain>
    </source>
</reference>
<comment type="function">
    <text evidence="2">In eubacteria ppGpp (guanosine 3'-diphosphate 5'-diphosphate) is a mediator of the stringent response that coordinates a variety of cellular activities in response to changes in nutritional abundance.</text>
</comment>
<dbReference type="Gene3D" id="1.10.3210.10">
    <property type="entry name" value="Hypothetical protein af1432"/>
    <property type="match status" value="1"/>
</dbReference>
<dbReference type="FunFam" id="3.10.20.30:FF:000002">
    <property type="entry name" value="GTP pyrophosphokinase (RelA/SpoT)"/>
    <property type="match status" value="1"/>
</dbReference>
<dbReference type="GO" id="GO:0015969">
    <property type="term" value="P:guanosine tetraphosphate metabolic process"/>
    <property type="evidence" value="ECO:0007669"/>
    <property type="project" value="InterPro"/>
</dbReference>
<dbReference type="SUPFAM" id="SSF109604">
    <property type="entry name" value="HD-domain/PDEase-like"/>
    <property type="match status" value="1"/>
</dbReference>
<dbReference type="InterPro" id="IPR033655">
    <property type="entry name" value="TGS_RelA/SpoT"/>
</dbReference>
<dbReference type="PANTHER" id="PTHR21262">
    <property type="entry name" value="GUANOSINE-3',5'-BIS DIPHOSPHATE 3'-PYROPHOSPHOHYDROLASE"/>
    <property type="match status" value="1"/>
</dbReference>
<dbReference type="CDD" id="cd00077">
    <property type="entry name" value="HDc"/>
    <property type="match status" value="1"/>
</dbReference>
<comment type="similarity">
    <text evidence="2">Belongs to the relA/spoT family.</text>
</comment>
<evidence type="ECO:0000256" key="1">
    <source>
        <dbReference type="ARBA" id="ARBA00025704"/>
    </source>
</evidence>
<dbReference type="SMART" id="SM00471">
    <property type="entry name" value="HDc"/>
    <property type="match status" value="1"/>
</dbReference>
<dbReference type="GO" id="GO:0008893">
    <property type="term" value="F:guanosine-3',5'-bis(diphosphate) 3'-diphosphatase activity"/>
    <property type="evidence" value="ECO:0007669"/>
    <property type="project" value="UniProtKB-EC"/>
</dbReference>
<dbReference type="InterPro" id="IPR007685">
    <property type="entry name" value="RelA_SpoT"/>
</dbReference>
<evidence type="ECO:0000313" key="5">
    <source>
        <dbReference type="EMBL" id="CAA6829122.1"/>
    </source>
</evidence>
<name>A0A6S6UJN9_9BACT</name>
<dbReference type="Pfam" id="PF19296">
    <property type="entry name" value="RelA_AH_RIS"/>
    <property type="match status" value="1"/>
</dbReference>
<dbReference type="FunFam" id="1.10.3210.10:FF:000001">
    <property type="entry name" value="GTP pyrophosphokinase RelA"/>
    <property type="match status" value="1"/>
</dbReference>
<evidence type="ECO:0000259" key="3">
    <source>
        <dbReference type="PROSITE" id="PS51831"/>
    </source>
</evidence>
<dbReference type="Pfam" id="PF04607">
    <property type="entry name" value="RelA_SpoT"/>
    <property type="match status" value="1"/>
</dbReference>
<dbReference type="PANTHER" id="PTHR21262:SF31">
    <property type="entry name" value="GTP PYROPHOSPHOKINASE"/>
    <property type="match status" value="1"/>
</dbReference>
<dbReference type="Gene3D" id="3.10.20.30">
    <property type="match status" value="1"/>
</dbReference>
<keyword evidence="5" id="KW-0378">Hydrolase</keyword>
<dbReference type="InterPro" id="IPR043519">
    <property type="entry name" value="NT_sf"/>
</dbReference>
<dbReference type="EMBL" id="CACVAQ010000465">
    <property type="protein sequence ID" value="CAA6829122.1"/>
    <property type="molecule type" value="Genomic_DNA"/>
</dbReference>
<evidence type="ECO:0000256" key="2">
    <source>
        <dbReference type="RuleBase" id="RU003847"/>
    </source>
</evidence>
<dbReference type="SMART" id="SM00954">
    <property type="entry name" value="RelA_SpoT"/>
    <property type="match status" value="1"/>
</dbReference>
<gene>
    <name evidence="5" type="ORF">HELGO_WM58095</name>
</gene>
<dbReference type="InterPro" id="IPR012675">
    <property type="entry name" value="Beta-grasp_dom_sf"/>
</dbReference>
<dbReference type="CDD" id="cd05399">
    <property type="entry name" value="NT_Rel-Spo_like"/>
    <property type="match status" value="1"/>
</dbReference>
<dbReference type="Pfam" id="PF02824">
    <property type="entry name" value="TGS"/>
    <property type="match status" value="1"/>
</dbReference>
<dbReference type="Pfam" id="PF13291">
    <property type="entry name" value="ACT_4"/>
    <property type="match status" value="1"/>
</dbReference>
<dbReference type="InterPro" id="IPR004811">
    <property type="entry name" value="RelA/Spo_fam"/>
</dbReference>
<dbReference type="InterPro" id="IPR004095">
    <property type="entry name" value="TGS"/>
</dbReference>
<dbReference type="AlphaFoldDB" id="A0A6S6UJN9"/>
<proteinExistence type="inferred from homology"/>